<name>A0AAV2LVB6_KNICA</name>
<feature type="region of interest" description="Disordered" evidence="1">
    <location>
        <begin position="1"/>
        <end position="110"/>
    </location>
</feature>
<sequence length="110" mass="11958">MEGEPPGHHQSGRKVNISDIPPRALAHRGSFSQCRHVKPTSEEGQEQAAAHRNMRRKQGGFSSMFRRWLCPRGRGFGGRDTSGPPPGFGLWLGAGGPSVDRGSMSSLSYE</sequence>
<protein>
    <submittedName>
        <fullName evidence="2">Uncharacterized protein</fullName>
    </submittedName>
</protein>
<dbReference type="Proteomes" id="UP001497482">
    <property type="component" value="Chromosome 4"/>
</dbReference>
<evidence type="ECO:0000256" key="1">
    <source>
        <dbReference type="SAM" id="MobiDB-lite"/>
    </source>
</evidence>
<accession>A0AAV2LVB6</accession>
<evidence type="ECO:0000313" key="2">
    <source>
        <dbReference type="EMBL" id="CAL1604557.1"/>
    </source>
</evidence>
<reference evidence="2 3" key="1">
    <citation type="submission" date="2024-04" db="EMBL/GenBank/DDBJ databases">
        <authorList>
            <person name="Waldvogel A.-M."/>
            <person name="Schoenle A."/>
        </authorList>
    </citation>
    <scope>NUCLEOTIDE SEQUENCE [LARGE SCALE GENOMIC DNA]</scope>
</reference>
<keyword evidence="3" id="KW-1185">Reference proteome</keyword>
<proteinExistence type="predicted"/>
<gene>
    <name evidence="2" type="ORF">KC01_LOCUS32049</name>
</gene>
<dbReference type="AlphaFoldDB" id="A0AAV2LVB6"/>
<evidence type="ECO:0000313" key="3">
    <source>
        <dbReference type="Proteomes" id="UP001497482"/>
    </source>
</evidence>
<dbReference type="EMBL" id="OZ035826">
    <property type="protein sequence ID" value="CAL1604557.1"/>
    <property type="molecule type" value="Genomic_DNA"/>
</dbReference>
<organism evidence="2 3">
    <name type="scientific">Knipowitschia caucasica</name>
    <name type="common">Caucasian dwarf goby</name>
    <name type="synonym">Pomatoschistus caucasicus</name>
    <dbReference type="NCBI Taxonomy" id="637954"/>
    <lineage>
        <taxon>Eukaryota</taxon>
        <taxon>Metazoa</taxon>
        <taxon>Chordata</taxon>
        <taxon>Craniata</taxon>
        <taxon>Vertebrata</taxon>
        <taxon>Euteleostomi</taxon>
        <taxon>Actinopterygii</taxon>
        <taxon>Neopterygii</taxon>
        <taxon>Teleostei</taxon>
        <taxon>Neoteleostei</taxon>
        <taxon>Acanthomorphata</taxon>
        <taxon>Gobiaria</taxon>
        <taxon>Gobiiformes</taxon>
        <taxon>Gobioidei</taxon>
        <taxon>Gobiidae</taxon>
        <taxon>Gobiinae</taxon>
        <taxon>Knipowitschia</taxon>
    </lineage>
</organism>